<evidence type="ECO:0008006" key="5">
    <source>
        <dbReference type="Google" id="ProtNLM"/>
    </source>
</evidence>
<keyword evidence="2" id="KW-0732">Signal</keyword>
<name>A0A1Y0KZM8_9MOLU</name>
<evidence type="ECO:0000256" key="2">
    <source>
        <dbReference type="SAM" id="SignalP"/>
    </source>
</evidence>
<dbReference type="NCBIfam" id="NF038029">
    <property type="entry name" value="LP_plasma"/>
    <property type="match status" value="1"/>
</dbReference>
<evidence type="ECO:0000313" key="4">
    <source>
        <dbReference type="Proteomes" id="UP000231179"/>
    </source>
</evidence>
<evidence type="ECO:0000256" key="1">
    <source>
        <dbReference type="SAM" id="MobiDB-lite"/>
    </source>
</evidence>
<dbReference type="EMBL" id="CP024870">
    <property type="protein sequence ID" value="ATX70652.1"/>
    <property type="molecule type" value="Genomic_DNA"/>
</dbReference>
<evidence type="ECO:0000313" key="3">
    <source>
        <dbReference type="EMBL" id="ATX70652.1"/>
    </source>
</evidence>
<reference evidence="3 4" key="1">
    <citation type="submission" date="2017-11" db="EMBL/GenBank/DDBJ databases">
        <title>Complete genome sequence of Spiroplasma clarkii CN-5 (DSM 19994).</title>
        <authorList>
            <person name="Tsai Y.-M."/>
            <person name="Chang A."/>
            <person name="Lo W.-S."/>
            <person name="Kuo C.-H."/>
        </authorList>
    </citation>
    <scope>NUCLEOTIDE SEQUENCE [LARGE SCALE GENOMIC DNA]</scope>
    <source>
        <strain evidence="3 4">CN-5</strain>
    </source>
</reference>
<sequence length="185" mass="21146">MKKLLSIIAAGTLMSSTAASVVACDKPSEKDDAQPASDEKPTVDSTNMFVSPGMAWSETLGGLISPKWEFNISSLGVEITKENIKYEIIKYFLDSLNPTLQEAMKNEDFLNQEDFDNKMTLKQWVVKNTISFVTNYWIDIFFKNPGDSSKVYFMSKFYVKDYSLGDQLITVHLNNPIFYFEIWNR</sequence>
<feature type="signal peptide" evidence="2">
    <location>
        <begin position="1"/>
        <end position="23"/>
    </location>
</feature>
<proteinExistence type="predicted"/>
<accession>A0A1Y0KZM8</accession>
<protein>
    <recommendedName>
        <fullName evidence="5">Lipoprotein</fullName>
    </recommendedName>
</protein>
<dbReference type="PROSITE" id="PS51257">
    <property type="entry name" value="PROKAR_LIPOPROTEIN"/>
    <property type="match status" value="1"/>
</dbReference>
<feature type="region of interest" description="Disordered" evidence="1">
    <location>
        <begin position="25"/>
        <end position="45"/>
    </location>
</feature>
<feature type="compositionally biased region" description="Basic and acidic residues" evidence="1">
    <location>
        <begin position="26"/>
        <end position="42"/>
    </location>
</feature>
<gene>
    <name evidence="3" type="ORF">SCLAR_v1c03220</name>
</gene>
<dbReference type="Proteomes" id="UP000231179">
    <property type="component" value="Chromosome"/>
</dbReference>
<organism evidence="3 4">
    <name type="scientific">Spiroplasma clarkii</name>
    <dbReference type="NCBI Taxonomy" id="2139"/>
    <lineage>
        <taxon>Bacteria</taxon>
        <taxon>Bacillati</taxon>
        <taxon>Mycoplasmatota</taxon>
        <taxon>Mollicutes</taxon>
        <taxon>Entomoplasmatales</taxon>
        <taxon>Spiroplasmataceae</taxon>
        <taxon>Spiroplasma</taxon>
    </lineage>
</organism>
<dbReference type="OrthoDB" id="395787at2"/>
<dbReference type="RefSeq" id="WP_100254213.1">
    <property type="nucleotide sequence ID" value="NZ_CP015819.1"/>
</dbReference>
<keyword evidence="4" id="KW-1185">Reference proteome</keyword>
<dbReference type="InterPro" id="IPR054816">
    <property type="entry name" value="Lipoprotein_mollicutes-type_CS"/>
</dbReference>
<dbReference type="KEGG" id="scla:SCLARK_00524"/>
<dbReference type="AlphaFoldDB" id="A0A1Y0KZM8"/>
<feature type="chain" id="PRO_5012937225" description="Lipoprotein" evidence="2">
    <location>
        <begin position="24"/>
        <end position="185"/>
    </location>
</feature>